<gene>
    <name evidence="1" type="ORF">OWV82_015803</name>
</gene>
<accession>A0ACC1XQM1</accession>
<comment type="caution">
    <text evidence="1">The sequence shown here is derived from an EMBL/GenBank/DDBJ whole genome shotgun (WGS) entry which is preliminary data.</text>
</comment>
<name>A0ACC1XQM1_MELAZ</name>
<proteinExistence type="predicted"/>
<evidence type="ECO:0000313" key="1">
    <source>
        <dbReference type="EMBL" id="KAJ4713752.1"/>
    </source>
</evidence>
<dbReference type="Proteomes" id="UP001164539">
    <property type="component" value="Chromosome 8"/>
</dbReference>
<sequence length="509" mass="56109">MKDPLRRTKVVIRHLPPSLSQSELLSLLGDRFIDRYNWFYFRPGKSSHKHQRYSRAYIELKNPEDVFEFAEFFNGHVFVNEKGAQFKAIVEYAPSQRVPKPYAKKDSREGTIFRDPDYLEFLKLIAKPVENLPSAEIQLERKEAELSGVAKESPIVTPLMEYVRQRRANDSGTQGSLAVGKVGRRSRAASTNKSGSSASKRGSEKKKYILKNSAKNASRKEKSTFIAVAKQEDQPAISTGKEMSESETIPGVEGFVSGITLTSDTGKKKILLLKGKGREISNAPEALLHKQGETSPAENSATATAPKQIQKRETGGKLIRKVLPQQKMQTVSSENAKLPQGSINSQPVPNGHVSNNDSPAFSSDGDTKRIADDRFVRKILLGSGAVIEKQEKRTRNKDRPDRGVWTRRSDVSQANGERPSSLQPTQLPSNSIEVNHGDTKEDISSGSKTTEVAAPAGGGFHRHNGRRVAAHSMKDDVSTIEGKASKRRGGTGSVVHEKHVWIPKSSSAH</sequence>
<organism evidence="1 2">
    <name type="scientific">Melia azedarach</name>
    <name type="common">Chinaberry tree</name>
    <dbReference type="NCBI Taxonomy" id="155640"/>
    <lineage>
        <taxon>Eukaryota</taxon>
        <taxon>Viridiplantae</taxon>
        <taxon>Streptophyta</taxon>
        <taxon>Embryophyta</taxon>
        <taxon>Tracheophyta</taxon>
        <taxon>Spermatophyta</taxon>
        <taxon>Magnoliopsida</taxon>
        <taxon>eudicotyledons</taxon>
        <taxon>Gunneridae</taxon>
        <taxon>Pentapetalae</taxon>
        <taxon>rosids</taxon>
        <taxon>malvids</taxon>
        <taxon>Sapindales</taxon>
        <taxon>Meliaceae</taxon>
        <taxon>Melia</taxon>
    </lineage>
</organism>
<keyword evidence="2" id="KW-1185">Reference proteome</keyword>
<evidence type="ECO:0000313" key="2">
    <source>
        <dbReference type="Proteomes" id="UP001164539"/>
    </source>
</evidence>
<dbReference type="EMBL" id="CM051401">
    <property type="protein sequence ID" value="KAJ4713752.1"/>
    <property type="molecule type" value="Genomic_DNA"/>
</dbReference>
<reference evidence="1 2" key="1">
    <citation type="journal article" date="2023" name="Science">
        <title>Complex scaffold remodeling in plant triterpene biosynthesis.</title>
        <authorList>
            <person name="De La Pena R."/>
            <person name="Hodgson H."/>
            <person name="Liu J.C."/>
            <person name="Stephenson M.J."/>
            <person name="Martin A.C."/>
            <person name="Owen C."/>
            <person name="Harkess A."/>
            <person name="Leebens-Mack J."/>
            <person name="Jimenez L.E."/>
            <person name="Osbourn A."/>
            <person name="Sattely E.S."/>
        </authorList>
    </citation>
    <scope>NUCLEOTIDE SEQUENCE [LARGE SCALE GENOMIC DNA]</scope>
    <source>
        <strain evidence="2">cv. JPN11</strain>
        <tissue evidence="1">Leaf</tissue>
    </source>
</reference>
<protein>
    <submittedName>
        <fullName evidence="1">Regulator of nonsense transcripts UPF3</fullName>
    </submittedName>
</protein>